<comment type="similarity">
    <text evidence="1">Belongs to the iron-containing alcohol dehydrogenase family.</text>
</comment>
<gene>
    <name evidence="6" type="ORF">SAMN05421869_15713</name>
</gene>
<dbReference type="Gene3D" id="3.40.50.1970">
    <property type="match status" value="1"/>
</dbReference>
<dbReference type="Pfam" id="PF00465">
    <property type="entry name" value="Fe-ADH"/>
    <property type="match status" value="1"/>
</dbReference>
<keyword evidence="7" id="KW-1185">Reference proteome</keyword>
<dbReference type="Gene3D" id="1.20.1090.10">
    <property type="entry name" value="Dehydroquinate synthase-like - alpha domain"/>
    <property type="match status" value="1"/>
</dbReference>
<evidence type="ECO:0000256" key="2">
    <source>
        <dbReference type="ARBA" id="ARBA00023002"/>
    </source>
</evidence>
<evidence type="ECO:0000256" key="3">
    <source>
        <dbReference type="ARBA" id="ARBA00023027"/>
    </source>
</evidence>
<dbReference type="GO" id="GO:0004022">
    <property type="term" value="F:alcohol dehydrogenase (NAD+) activity"/>
    <property type="evidence" value="ECO:0007669"/>
    <property type="project" value="TreeGrafter"/>
</dbReference>
<dbReference type="PROSITE" id="PS00913">
    <property type="entry name" value="ADH_IRON_1"/>
    <property type="match status" value="1"/>
</dbReference>
<protein>
    <submittedName>
        <fullName evidence="6">Alcohol dehydrogenase, class IV</fullName>
    </submittedName>
</protein>
<evidence type="ECO:0000313" key="7">
    <source>
        <dbReference type="Proteomes" id="UP000199202"/>
    </source>
</evidence>
<dbReference type="InterPro" id="IPR039697">
    <property type="entry name" value="Alcohol_dehydrogenase_Fe"/>
</dbReference>
<feature type="domain" description="Fe-containing alcohol dehydrogenase-like C-terminal" evidence="5">
    <location>
        <begin position="223"/>
        <end position="405"/>
    </location>
</feature>
<dbReference type="CDD" id="cd08191">
    <property type="entry name" value="Fe-ADH-like"/>
    <property type="match status" value="1"/>
</dbReference>
<dbReference type="EMBL" id="FNDJ01000057">
    <property type="protein sequence ID" value="SDM81097.1"/>
    <property type="molecule type" value="Genomic_DNA"/>
</dbReference>
<evidence type="ECO:0000259" key="4">
    <source>
        <dbReference type="Pfam" id="PF00465"/>
    </source>
</evidence>
<name>A0A1G9W9Y0_9ACTN</name>
<accession>A0A1G9W9Y0</accession>
<dbReference type="AlphaFoldDB" id="A0A1G9W9Y0"/>
<dbReference type="Proteomes" id="UP000199202">
    <property type="component" value="Unassembled WGS sequence"/>
</dbReference>
<dbReference type="SUPFAM" id="SSF56796">
    <property type="entry name" value="Dehydroquinate synthase-like"/>
    <property type="match status" value="1"/>
</dbReference>
<dbReference type="Pfam" id="PF25137">
    <property type="entry name" value="ADH_Fe_C"/>
    <property type="match status" value="1"/>
</dbReference>
<dbReference type="OrthoDB" id="323926at2"/>
<organism evidence="6 7">
    <name type="scientific">Nonomuraea jiangxiensis</name>
    <dbReference type="NCBI Taxonomy" id="633440"/>
    <lineage>
        <taxon>Bacteria</taxon>
        <taxon>Bacillati</taxon>
        <taxon>Actinomycetota</taxon>
        <taxon>Actinomycetes</taxon>
        <taxon>Streptosporangiales</taxon>
        <taxon>Streptosporangiaceae</taxon>
        <taxon>Nonomuraea</taxon>
    </lineage>
</organism>
<evidence type="ECO:0000313" key="6">
    <source>
        <dbReference type="EMBL" id="SDM81097.1"/>
    </source>
</evidence>
<keyword evidence="3" id="KW-0520">NAD</keyword>
<dbReference type="PANTHER" id="PTHR11496">
    <property type="entry name" value="ALCOHOL DEHYDROGENASE"/>
    <property type="match status" value="1"/>
</dbReference>
<dbReference type="FunFam" id="3.40.50.1970:FF:000003">
    <property type="entry name" value="Alcohol dehydrogenase, iron-containing"/>
    <property type="match status" value="1"/>
</dbReference>
<evidence type="ECO:0000256" key="1">
    <source>
        <dbReference type="ARBA" id="ARBA00007358"/>
    </source>
</evidence>
<dbReference type="InterPro" id="IPR001670">
    <property type="entry name" value="ADH_Fe/GldA"/>
</dbReference>
<dbReference type="GO" id="GO:0046872">
    <property type="term" value="F:metal ion binding"/>
    <property type="evidence" value="ECO:0007669"/>
    <property type="project" value="InterPro"/>
</dbReference>
<dbReference type="STRING" id="633440.SAMN05421869_15713"/>
<dbReference type="PANTHER" id="PTHR11496:SF102">
    <property type="entry name" value="ALCOHOL DEHYDROGENASE 4"/>
    <property type="match status" value="1"/>
</dbReference>
<dbReference type="RefSeq" id="WP_090947326.1">
    <property type="nucleotide sequence ID" value="NZ_FNDJ01000057.1"/>
</dbReference>
<evidence type="ECO:0000259" key="5">
    <source>
        <dbReference type="Pfam" id="PF25137"/>
    </source>
</evidence>
<feature type="domain" description="Alcohol dehydrogenase iron-type/glycerol dehydrogenase GldA" evidence="4">
    <location>
        <begin position="16"/>
        <end position="183"/>
    </location>
</feature>
<dbReference type="InterPro" id="IPR018211">
    <property type="entry name" value="ADH_Fe_CS"/>
</dbReference>
<keyword evidence="2" id="KW-0560">Oxidoreductase</keyword>
<reference evidence="6 7" key="1">
    <citation type="submission" date="2016-10" db="EMBL/GenBank/DDBJ databases">
        <authorList>
            <person name="de Groot N.N."/>
        </authorList>
    </citation>
    <scope>NUCLEOTIDE SEQUENCE [LARGE SCALE GENOMIC DNA]</scope>
    <source>
        <strain evidence="6 7">CGMCC 4.6533</strain>
    </source>
</reference>
<proteinExistence type="inferred from homology"/>
<sequence length="413" mass="43481">MSRNVNLTGFGVVRQPKTILFGPGERRSIAGVVAAIGSRALIVTDRRMEQSAEFAEILESLAERGADVSVYADVEAELPRTNVEDLLAEQDGRTFDVVVGVGGGSCLDMAKVAAVMLAHGGSVSDYYGEFKVPGPTVPIVTVPTTGGTGAESTCISVVYDPDLEMKVGIASPYLEATAAVVDPVFTLTCPPSLTAATGADAFSHLVEAFTARSKNPEPGTQDRYVYVGKNVLTDEHCRVGIRLLGTSLERVMAAPGDLEARSDTMRAALHAGLAINTTGTAAAHALQSPIGALTHTSHGFGVGALLPYVMRFNLPERVPEFAEIGRLLGVADATAGDLDQAHAGIERIDEILLAIGVPGTLAELGLDADAIPKVAAQAMRATRLTANNPRELTTESMRLILDKAYKGDRSWWS</sequence>
<dbReference type="InterPro" id="IPR056798">
    <property type="entry name" value="ADH_Fe_C"/>
</dbReference>